<dbReference type="InterPro" id="IPR001640">
    <property type="entry name" value="Lgt"/>
</dbReference>
<keyword evidence="4 7" id="KW-0812">Transmembrane</keyword>
<organism evidence="8 9">
    <name type="scientific">Clostridium felsineum</name>
    <dbReference type="NCBI Taxonomy" id="36839"/>
    <lineage>
        <taxon>Bacteria</taxon>
        <taxon>Bacillati</taxon>
        <taxon>Bacillota</taxon>
        <taxon>Clostridia</taxon>
        <taxon>Eubacteriales</taxon>
        <taxon>Clostridiaceae</taxon>
        <taxon>Clostridium</taxon>
    </lineage>
</organism>
<evidence type="ECO:0000256" key="7">
    <source>
        <dbReference type="HAMAP-Rule" id="MF_01147"/>
    </source>
</evidence>
<evidence type="ECO:0000256" key="6">
    <source>
        <dbReference type="ARBA" id="ARBA00023136"/>
    </source>
</evidence>
<dbReference type="Pfam" id="PF01790">
    <property type="entry name" value="LGT"/>
    <property type="match status" value="1"/>
</dbReference>
<dbReference type="EMBL" id="CP096983">
    <property type="protein sequence ID" value="URZ09916.1"/>
    <property type="molecule type" value="Genomic_DNA"/>
</dbReference>
<evidence type="ECO:0000313" key="9">
    <source>
        <dbReference type="Proteomes" id="UP000190951"/>
    </source>
</evidence>
<protein>
    <recommendedName>
        <fullName evidence="7">Phosphatidylglycerol--prolipoprotein diacylglyceryl transferase</fullName>
        <ecNumber evidence="7">2.5.1.145</ecNumber>
    </recommendedName>
</protein>
<keyword evidence="2 7" id="KW-1003">Cell membrane</keyword>
<keyword evidence="6 7" id="KW-0472">Membrane</keyword>
<dbReference type="AlphaFoldDB" id="A0A1S8MAQ1"/>
<evidence type="ECO:0000256" key="4">
    <source>
        <dbReference type="ARBA" id="ARBA00022692"/>
    </source>
</evidence>
<feature type="transmembrane region" description="Helical" evidence="7">
    <location>
        <begin position="196"/>
        <end position="213"/>
    </location>
</feature>
<feature type="transmembrane region" description="Helical" evidence="7">
    <location>
        <begin position="228"/>
        <end position="249"/>
    </location>
</feature>
<dbReference type="STRING" id="84029.CROST_23680"/>
<dbReference type="NCBIfam" id="TIGR00544">
    <property type="entry name" value="lgt"/>
    <property type="match status" value="1"/>
</dbReference>
<evidence type="ECO:0000256" key="1">
    <source>
        <dbReference type="ARBA" id="ARBA00007150"/>
    </source>
</evidence>
<dbReference type="PANTHER" id="PTHR30589">
    <property type="entry name" value="PROLIPOPROTEIN DIACYLGLYCERYL TRANSFERASE"/>
    <property type="match status" value="1"/>
</dbReference>
<dbReference type="PROSITE" id="PS01311">
    <property type="entry name" value="LGT"/>
    <property type="match status" value="1"/>
</dbReference>
<comment type="catalytic activity">
    <reaction evidence="7">
        <text>L-cysteinyl-[prolipoprotein] + a 1,2-diacyl-sn-glycero-3-phospho-(1'-sn-glycerol) = an S-1,2-diacyl-sn-glyceryl-L-cysteinyl-[prolipoprotein] + sn-glycerol 1-phosphate + H(+)</text>
        <dbReference type="Rhea" id="RHEA:56712"/>
        <dbReference type="Rhea" id="RHEA-COMP:14679"/>
        <dbReference type="Rhea" id="RHEA-COMP:14680"/>
        <dbReference type="ChEBI" id="CHEBI:15378"/>
        <dbReference type="ChEBI" id="CHEBI:29950"/>
        <dbReference type="ChEBI" id="CHEBI:57685"/>
        <dbReference type="ChEBI" id="CHEBI:64716"/>
        <dbReference type="ChEBI" id="CHEBI:140658"/>
        <dbReference type="EC" id="2.5.1.145"/>
    </reaction>
</comment>
<feature type="transmembrane region" description="Helical" evidence="7">
    <location>
        <begin position="13"/>
        <end position="33"/>
    </location>
</feature>
<comment type="function">
    <text evidence="7">Catalyzes the transfer of the diacylglyceryl group from phosphatidylglycerol to the sulfhydryl group of the N-terminal cysteine of a prolipoprotein, the first step in the formation of mature lipoproteins.</text>
</comment>
<keyword evidence="3 7" id="KW-0808">Transferase</keyword>
<evidence type="ECO:0000256" key="5">
    <source>
        <dbReference type="ARBA" id="ARBA00022989"/>
    </source>
</evidence>
<reference evidence="8 9" key="1">
    <citation type="submission" date="2022-04" db="EMBL/GenBank/DDBJ databases">
        <title>Genome sequence of C. roseum typestrain.</title>
        <authorList>
            <person name="Poehlein A."/>
            <person name="Schoch T."/>
            <person name="Duerre P."/>
            <person name="Daniel R."/>
        </authorList>
    </citation>
    <scope>NUCLEOTIDE SEQUENCE [LARGE SCALE GENOMIC DNA]</scope>
    <source>
        <strain evidence="8 9">DSM 7320</strain>
    </source>
</reference>
<evidence type="ECO:0000256" key="2">
    <source>
        <dbReference type="ARBA" id="ARBA00022475"/>
    </source>
</evidence>
<evidence type="ECO:0000313" key="8">
    <source>
        <dbReference type="EMBL" id="URZ09916.1"/>
    </source>
</evidence>
<keyword evidence="5 7" id="KW-1133">Transmembrane helix</keyword>
<name>A0A1S8MAQ1_9CLOT</name>
<dbReference type="Proteomes" id="UP000190951">
    <property type="component" value="Chromosome"/>
</dbReference>
<feature type="transmembrane region" description="Helical" evidence="7">
    <location>
        <begin position="170"/>
        <end position="189"/>
    </location>
</feature>
<feature type="binding site" evidence="7">
    <location>
        <position position="130"/>
    </location>
    <ligand>
        <name>a 1,2-diacyl-sn-glycero-3-phospho-(1'-sn-glycerol)</name>
        <dbReference type="ChEBI" id="CHEBI:64716"/>
    </ligand>
</feature>
<comment type="pathway">
    <text evidence="7">Protein modification; lipoprotein biosynthesis (diacylglyceryl transfer).</text>
</comment>
<dbReference type="KEGG" id="crw:CROST_006240"/>
<dbReference type="GO" id="GO:0008961">
    <property type="term" value="F:phosphatidylglycerol-prolipoprotein diacylglyceryl transferase activity"/>
    <property type="evidence" value="ECO:0007669"/>
    <property type="project" value="UniProtKB-UniRule"/>
</dbReference>
<comment type="similarity">
    <text evidence="1 7">Belongs to the Lgt family.</text>
</comment>
<gene>
    <name evidence="7 8" type="primary">lgt</name>
    <name evidence="8" type="ORF">CROST_006240</name>
</gene>
<proteinExistence type="inferred from homology"/>
<dbReference type="GO" id="GO:0042158">
    <property type="term" value="P:lipoprotein biosynthetic process"/>
    <property type="evidence" value="ECO:0007669"/>
    <property type="project" value="UniProtKB-UniRule"/>
</dbReference>
<feature type="transmembrane region" description="Helical" evidence="7">
    <location>
        <begin position="87"/>
        <end position="104"/>
    </location>
</feature>
<dbReference type="PANTHER" id="PTHR30589:SF0">
    <property type="entry name" value="PHOSPHATIDYLGLYCEROL--PROLIPOPROTEIN DIACYLGLYCERYL TRANSFERASE"/>
    <property type="match status" value="1"/>
</dbReference>
<dbReference type="GO" id="GO:0005886">
    <property type="term" value="C:plasma membrane"/>
    <property type="evidence" value="ECO:0007669"/>
    <property type="project" value="UniProtKB-SubCell"/>
</dbReference>
<sequence>MNPVAFTLFGLEIRWYGIFIATGVILGLLMAYLNSKLREVDYDSVLDIVLISLPIGIIGARLYYVIFQFKSYNGNIMDMINIRNGGLAIHGGLIFGVIAAYLVSRYKKLSFLKVMDIGAPSIILAQAMGRWGNFFNGEAHGGPVSYTFIQKFPQFIQKGMTIDGVYYNPTFLYESTWDLVIFLSLMIIIRKCKSKGVVFFAYIGLYSLGRFFIEGMRTDSLMLGPIRVAQLVSILGVVISIVYILGSYLKSKKA</sequence>
<dbReference type="EC" id="2.5.1.145" evidence="7"/>
<comment type="subcellular location">
    <subcellularLocation>
        <location evidence="7">Cell membrane</location>
        <topology evidence="7">Multi-pass membrane protein</topology>
    </subcellularLocation>
</comment>
<evidence type="ECO:0000256" key="3">
    <source>
        <dbReference type="ARBA" id="ARBA00022679"/>
    </source>
</evidence>
<keyword evidence="9" id="KW-1185">Reference proteome</keyword>
<dbReference type="HAMAP" id="MF_01147">
    <property type="entry name" value="Lgt"/>
    <property type="match status" value="1"/>
</dbReference>
<dbReference type="RefSeq" id="WP_077833514.1">
    <property type="nucleotide sequence ID" value="NZ_CP096983.1"/>
</dbReference>
<accession>A0A1S8MAQ1</accession>
<feature type="transmembrane region" description="Helical" evidence="7">
    <location>
        <begin position="45"/>
        <end position="67"/>
    </location>
</feature>